<dbReference type="InterPro" id="IPR043128">
    <property type="entry name" value="Rev_trsase/Diguanyl_cyclase"/>
</dbReference>
<dbReference type="Gene3D" id="3.10.10.10">
    <property type="entry name" value="HIV Type 1 Reverse Transcriptase, subunit A, domain 1"/>
    <property type="match status" value="1"/>
</dbReference>
<dbReference type="Gene3D" id="3.30.70.270">
    <property type="match status" value="1"/>
</dbReference>
<proteinExistence type="predicted"/>
<sequence>MSDSHPRGTVVNPLVIITLVVRPGSGKNRLILDARNVSDHLVTASFKQETLSGLQYVMNPNDYVFTVDLKSGYHQVDVNQLNWTYLGFYWDGRFYVFTQLPFGLAPACWAFTNITRELLFLWRSGGMRNRGYLDELLSRAKPHKQCNAWFWGISRGQVLSSTKMKLWLHHHSNWLQPVSCQDKLGHRAQKFTR</sequence>
<dbReference type="EMBL" id="BNCQ01000013">
    <property type="protein sequence ID" value="GIM03123.1"/>
    <property type="molecule type" value="Genomic_DNA"/>
</dbReference>
<dbReference type="InterPro" id="IPR043502">
    <property type="entry name" value="DNA/RNA_pol_sf"/>
</dbReference>
<protein>
    <recommendedName>
        <fullName evidence="3">Reverse transcriptase domain-containing protein</fullName>
    </recommendedName>
</protein>
<organism evidence="1 2">
    <name type="scientific">Volvox reticuliferus</name>
    <dbReference type="NCBI Taxonomy" id="1737510"/>
    <lineage>
        <taxon>Eukaryota</taxon>
        <taxon>Viridiplantae</taxon>
        <taxon>Chlorophyta</taxon>
        <taxon>core chlorophytes</taxon>
        <taxon>Chlorophyceae</taxon>
        <taxon>CS clade</taxon>
        <taxon>Chlamydomonadales</taxon>
        <taxon>Volvocaceae</taxon>
        <taxon>Volvox</taxon>
    </lineage>
</organism>
<comment type="caution">
    <text evidence="1">The sequence shown here is derived from an EMBL/GenBank/DDBJ whole genome shotgun (WGS) entry which is preliminary data.</text>
</comment>
<dbReference type="InterPro" id="IPR052055">
    <property type="entry name" value="Hepadnavirus_pol/RT"/>
</dbReference>
<evidence type="ECO:0000313" key="2">
    <source>
        <dbReference type="Proteomes" id="UP000722791"/>
    </source>
</evidence>
<evidence type="ECO:0000313" key="1">
    <source>
        <dbReference type="EMBL" id="GIM03123.1"/>
    </source>
</evidence>
<dbReference type="SUPFAM" id="SSF56672">
    <property type="entry name" value="DNA/RNA polymerases"/>
    <property type="match status" value="1"/>
</dbReference>
<dbReference type="Proteomes" id="UP000722791">
    <property type="component" value="Unassembled WGS sequence"/>
</dbReference>
<dbReference type="AlphaFoldDB" id="A0A8J4GA79"/>
<gene>
    <name evidence="1" type="ORF">Vretimale_7910</name>
</gene>
<dbReference type="PANTHER" id="PTHR33050:SF7">
    <property type="entry name" value="RIBONUCLEASE H"/>
    <property type="match status" value="1"/>
</dbReference>
<name>A0A8J4GA79_9CHLO</name>
<evidence type="ECO:0008006" key="3">
    <source>
        <dbReference type="Google" id="ProtNLM"/>
    </source>
</evidence>
<dbReference type="PANTHER" id="PTHR33050">
    <property type="entry name" value="REVERSE TRANSCRIPTASE DOMAIN-CONTAINING PROTEIN"/>
    <property type="match status" value="1"/>
</dbReference>
<reference evidence="1" key="1">
    <citation type="journal article" date="2021" name="Proc. Natl. Acad. Sci. U.S.A.">
        <title>Three genomes in the algal genus Volvox reveal the fate of a haploid sex-determining region after a transition to homothallism.</title>
        <authorList>
            <person name="Yamamoto K."/>
            <person name="Hamaji T."/>
            <person name="Kawai-Toyooka H."/>
            <person name="Matsuzaki R."/>
            <person name="Takahashi F."/>
            <person name="Nishimura Y."/>
            <person name="Kawachi M."/>
            <person name="Noguchi H."/>
            <person name="Minakuchi Y."/>
            <person name="Umen J.G."/>
            <person name="Toyoda A."/>
            <person name="Nozaki H."/>
        </authorList>
    </citation>
    <scope>NUCLEOTIDE SEQUENCE</scope>
    <source>
        <strain evidence="1">NIES-3785</strain>
    </source>
</reference>
<accession>A0A8J4GA79</accession>